<dbReference type="EMBL" id="CAXLJM020000036">
    <property type="protein sequence ID" value="CAL8104667.1"/>
    <property type="molecule type" value="Genomic_DNA"/>
</dbReference>
<proteinExistence type="predicted"/>
<dbReference type="Proteomes" id="UP001642540">
    <property type="component" value="Unassembled WGS sequence"/>
</dbReference>
<dbReference type="Gene3D" id="3.30.70.330">
    <property type="match status" value="1"/>
</dbReference>
<dbReference type="SUPFAM" id="SSF54928">
    <property type="entry name" value="RNA-binding domain, RBD"/>
    <property type="match status" value="1"/>
</dbReference>
<evidence type="ECO:0000313" key="5">
    <source>
        <dbReference type="Proteomes" id="UP001642540"/>
    </source>
</evidence>
<evidence type="ECO:0000256" key="1">
    <source>
        <dbReference type="ARBA" id="ARBA00022884"/>
    </source>
</evidence>
<dbReference type="PROSITE" id="PS50102">
    <property type="entry name" value="RRM"/>
    <property type="match status" value="1"/>
</dbReference>
<dbReference type="SMART" id="SM00360">
    <property type="entry name" value="RRM"/>
    <property type="match status" value="1"/>
</dbReference>
<evidence type="ECO:0000313" key="4">
    <source>
        <dbReference type="EMBL" id="CAL8104667.1"/>
    </source>
</evidence>
<reference evidence="4 5" key="1">
    <citation type="submission" date="2024-08" db="EMBL/GenBank/DDBJ databases">
        <authorList>
            <person name="Cucini C."/>
            <person name="Frati F."/>
        </authorList>
    </citation>
    <scope>NUCLEOTIDE SEQUENCE [LARGE SCALE GENOMIC DNA]</scope>
</reference>
<keyword evidence="1 2" id="KW-0694">RNA-binding</keyword>
<dbReference type="PANTHER" id="PTHR47640">
    <property type="entry name" value="TRNA SELENOCYSTEINE 1-ASSOCIATED PROTEIN 1-RELATED-RELATED"/>
    <property type="match status" value="1"/>
</dbReference>
<name>A0ABP1QIQ8_9HEXA</name>
<dbReference type="InterPro" id="IPR000504">
    <property type="entry name" value="RRM_dom"/>
</dbReference>
<dbReference type="InterPro" id="IPR035979">
    <property type="entry name" value="RBD_domain_sf"/>
</dbReference>
<evidence type="ECO:0000256" key="2">
    <source>
        <dbReference type="PROSITE-ProRule" id="PRU00176"/>
    </source>
</evidence>
<organism evidence="4 5">
    <name type="scientific">Orchesella dallaii</name>
    <dbReference type="NCBI Taxonomy" id="48710"/>
    <lineage>
        <taxon>Eukaryota</taxon>
        <taxon>Metazoa</taxon>
        <taxon>Ecdysozoa</taxon>
        <taxon>Arthropoda</taxon>
        <taxon>Hexapoda</taxon>
        <taxon>Collembola</taxon>
        <taxon>Entomobryomorpha</taxon>
        <taxon>Entomobryoidea</taxon>
        <taxon>Orchesellidae</taxon>
        <taxon>Orchesellinae</taxon>
        <taxon>Orchesella</taxon>
    </lineage>
</organism>
<dbReference type="Pfam" id="PF00076">
    <property type="entry name" value="RRM_1"/>
    <property type="match status" value="1"/>
</dbReference>
<keyword evidence="5" id="KW-1185">Reference proteome</keyword>
<evidence type="ECO:0000259" key="3">
    <source>
        <dbReference type="PROSITE" id="PS50102"/>
    </source>
</evidence>
<feature type="domain" description="RRM" evidence="3">
    <location>
        <begin position="20"/>
        <end position="95"/>
    </location>
</feature>
<protein>
    <recommendedName>
        <fullName evidence="3">RRM domain-containing protein</fullName>
    </recommendedName>
</protein>
<feature type="non-terminal residue" evidence="4">
    <location>
        <position position="105"/>
    </location>
</feature>
<dbReference type="InterPro" id="IPR050825">
    <property type="entry name" value="RBM42_RBP45_47-like"/>
</dbReference>
<gene>
    <name evidence="4" type="ORF">ODALV1_LOCUS11820</name>
</gene>
<sequence length="105" mass="11535">MDSDTSITDAIQIGDETQPRTLYVGNLDAQMTEEFLVVLFSQIGPVKGCKIIHEPSGDPYAFIEFWEHHAAAAALAAMNKRSCFGKEMKVNWATSPNSQSKPDTS</sequence>
<dbReference type="InterPro" id="IPR012677">
    <property type="entry name" value="Nucleotide-bd_a/b_plait_sf"/>
</dbReference>
<dbReference type="PANTHER" id="PTHR47640:SF5">
    <property type="entry name" value="RRM DOMAIN-CONTAINING PROTEIN"/>
    <property type="match status" value="1"/>
</dbReference>
<accession>A0ABP1QIQ8</accession>
<comment type="caution">
    <text evidence="4">The sequence shown here is derived from an EMBL/GenBank/DDBJ whole genome shotgun (WGS) entry which is preliminary data.</text>
</comment>